<reference evidence="1 2" key="1">
    <citation type="submission" date="2021-11" db="EMBL/GenBank/DDBJ databases">
        <title>Genome sequence.</title>
        <authorList>
            <person name="Sun Q."/>
        </authorList>
    </citation>
    <scope>NUCLEOTIDE SEQUENCE [LARGE SCALE GENOMIC DNA]</scope>
    <source>
        <strain evidence="1 2">KCTC 12005</strain>
    </source>
</reference>
<proteinExistence type="predicted"/>
<protein>
    <recommendedName>
        <fullName evidence="3">TonB-dependent receptor</fullName>
    </recommendedName>
</protein>
<evidence type="ECO:0008006" key="3">
    <source>
        <dbReference type="Google" id="ProtNLM"/>
    </source>
</evidence>
<accession>A0AAW4XRZ0</accession>
<dbReference type="AlphaFoldDB" id="A0AAW4XRZ0"/>
<comment type="caution">
    <text evidence="1">The sequence shown here is derived from an EMBL/GenBank/DDBJ whole genome shotgun (WGS) entry which is preliminary data.</text>
</comment>
<name>A0AAW4XRZ0_9BURK</name>
<dbReference type="RefSeq" id="WP_230771252.1">
    <property type="nucleotide sequence ID" value="NZ_JAJNCT010000005.1"/>
</dbReference>
<gene>
    <name evidence="1" type="ORF">LPW39_03130</name>
</gene>
<keyword evidence="2" id="KW-1185">Reference proteome</keyword>
<sequence>MADLPPGIPGLVIGWQTTPQLDLRLNVNNLLDRTCYNALSGTATFPAMSMASRAK</sequence>
<evidence type="ECO:0000313" key="1">
    <source>
        <dbReference type="EMBL" id="MCD2164125.1"/>
    </source>
</evidence>
<dbReference type="Proteomes" id="UP001199260">
    <property type="component" value="Unassembled WGS sequence"/>
</dbReference>
<evidence type="ECO:0000313" key="2">
    <source>
        <dbReference type="Proteomes" id="UP001199260"/>
    </source>
</evidence>
<dbReference type="EMBL" id="JAJNCT010000005">
    <property type="protein sequence ID" value="MCD2164125.1"/>
    <property type="molecule type" value="Genomic_DNA"/>
</dbReference>
<organism evidence="1 2">
    <name type="scientific">Comamonas koreensis</name>
    <dbReference type="NCBI Taxonomy" id="160825"/>
    <lineage>
        <taxon>Bacteria</taxon>
        <taxon>Pseudomonadati</taxon>
        <taxon>Pseudomonadota</taxon>
        <taxon>Betaproteobacteria</taxon>
        <taxon>Burkholderiales</taxon>
        <taxon>Comamonadaceae</taxon>
        <taxon>Comamonas</taxon>
    </lineage>
</organism>